<organism evidence="1 2">
    <name type="scientific">Coprinellus micaceus</name>
    <name type="common">Glistening ink-cap mushroom</name>
    <name type="synonym">Coprinus micaceus</name>
    <dbReference type="NCBI Taxonomy" id="71717"/>
    <lineage>
        <taxon>Eukaryota</taxon>
        <taxon>Fungi</taxon>
        <taxon>Dikarya</taxon>
        <taxon>Basidiomycota</taxon>
        <taxon>Agaricomycotina</taxon>
        <taxon>Agaricomycetes</taxon>
        <taxon>Agaricomycetidae</taxon>
        <taxon>Agaricales</taxon>
        <taxon>Agaricineae</taxon>
        <taxon>Psathyrellaceae</taxon>
        <taxon>Coprinellus</taxon>
    </lineage>
</organism>
<proteinExistence type="predicted"/>
<dbReference type="Gene3D" id="3.80.10.10">
    <property type="entry name" value="Ribonuclease Inhibitor"/>
    <property type="match status" value="1"/>
</dbReference>
<reference evidence="1 2" key="1">
    <citation type="journal article" date="2019" name="Nat. Ecol. Evol.">
        <title>Megaphylogeny resolves global patterns of mushroom evolution.</title>
        <authorList>
            <person name="Varga T."/>
            <person name="Krizsan K."/>
            <person name="Foldi C."/>
            <person name="Dima B."/>
            <person name="Sanchez-Garcia M."/>
            <person name="Sanchez-Ramirez S."/>
            <person name="Szollosi G.J."/>
            <person name="Szarkandi J.G."/>
            <person name="Papp V."/>
            <person name="Albert L."/>
            <person name="Andreopoulos W."/>
            <person name="Angelini C."/>
            <person name="Antonin V."/>
            <person name="Barry K.W."/>
            <person name="Bougher N.L."/>
            <person name="Buchanan P."/>
            <person name="Buyck B."/>
            <person name="Bense V."/>
            <person name="Catcheside P."/>
            <person name="Chovatia M."/>
            <person name="Cooper J."/>
            <person name="Damon W."/>
            <person name="Desjardin D."/>
            <person name="Finy P."/>
            <person name="Geml J."/>
            <person name="Haridas S."/>
            <person name="Hughes K."/>
            <person name="Justo A."/>
            <person name="Karasinski D."/>
            <person name="Kautmanova I."/>
            <person name="Kiss B."/>
            <person name="Kocsube S."/>
            <person name="Kotiranta H."/>
            <person name="LaButti K.M."/>
            <person name="Lechner B.E."/>
            <person name="Liimatainen K."/>
            <person name="Lipzen A."/>
            <person name="Lukacs Z."/>
            <person name="Mihaltcheva S."/>
            <person name="Morgado L.N."/>
            <person name="Niskanen T."/>
            <person name="Noordeloos M.E."/>
            <person name="Ohm R.A."/>
            <person name="Ortiz-Santana B."/>
            <person name="Ovrebo C."/>
            <person name="Racz N."/>
            <person name="Riley R."/>
            <person name="Savchenko A."/>
            <person name="Shiryaev A."/>
            <person name="Soop K."/>
            <person name="Spirin V."/>
            <person name="Szebenyi C."/>
            <person name="Tomsovsky M."/>
            <person name="Tulloss R.E."/>
            <person name="Uehling J."/>
            <person name="Grigoriev I.V."/>
            <person name="Vagvolgyi C."/>
            <person name="Papp T."/>
            <person name="Martin F.M."/>
            <person name="Miettinen O."/>
            <person name="Hibbett D.S."/>
            <person name="Nagy L.G."/>
        </authorList>
    </citation>
    <scope>NUCLEOTIDE SEQUENCE [LARGE SCALE GENOMIC DNA]</scope>
    <source>
        <strain evidence="1 2">FP101781</strain>
    </source>
</reference>
<keyword evidence="2" id="KW-1185">Reference proteome</keyword>
<evidence type="ECO:0000313" key="1">
    <source>
        <dbReference type="EMBL" id="TEB21753.1"/>
    </source>
</evidence>
<evidence type="ECO:0000313" key="2">
    <source>
        <dbReference type="Proteomes" id="UP000298030"/>
    </source>
</evidence>
<name>A0A4Y7SIS5_COPMI</name>
<sequence>MSIYMHTKRLRLKSLEAASTSGPGKTERVVLPYLLSQAWDHLKSLTLDWCRPELMDHLASLPRLQNLAFKEFGTDLLTPLAQGQPTISPSAFQLLRVLSVHPFDSRGPIRHLLKWIPPSNEICELRCSVVVASKTARRQDTIHDISRFCNPCTLGHLSSTDGGLVPGDFGYLWQEEEPIDPDEAEDVDISSLYQFTSLRSLMLLWNFSHIRLTHQDASLISTSWPLIQCLDLCPRYPSYGRIPGIDHTDLLKILGGCPSLRYLGLRFDATRIKGHDDNDSVSATSRLKILEVGE</sequence>
<dbReference type="SUPFAM" id="SSF52047">
    <property type="entry name" value="RNI-like"/>
    <property type="match status" value="1"/>
</dbReference>
<dbReference type="InterPro" id="IPR032675">
    <property type="entry name" value="LRR_dom_sf"/>
</dbReference>
<gene>
    <name evidence="1" type="ORF">FA13DRAFT_1799510</name>
</gene>
<dbReference type="AlphaFoldDB" id="A0A4Y7SIS5"/>
<dbReference type="Proteomes" id="UP000298030">
    <property type="component" value="Unassembled WGS sequence"/>
</dbReference>
<dbReference type="EMBL" id="QPFP01000103">
    <property type="protein sequence ID" value="TEB21753.1"/>
    <property type="molecule type" value="Genomic_DNA"/>
</dbReference>
<evidence type="ECO:0008006" key="3">
    <source>
        <dbReference type="Google" id="ProtNLM"/>
    </source>
</evidence>
<dbReference type="OrthoDB" id="3543113at2759"/>
<comment type="caution">
    <text evidence="1">The sequence shown here is derived from an EMBL/GenBank/DDBJ whole genome shotgun (WGS) entry which is preliminary data.</text>
</comment>
<accession>A0A4Y7SIS5</accession>
<protein>
    <recommendedName>
        <fullName evidence="3">F-box domain-containing protein</fullName>
    </recommendedName>
</protein>